<evidence type="ECO:0000256" key="9">
    <source>
        <dbReference type="HAMAP-Rule" id="MF_00061"/>
    </source>
</evidence>
<dbReference type="GO" id="GO:0016114">
    <property type="term" value="P:terpenoid biosynthetic process"/>
    <property type="evidence" value="ECO:0007669"/>
    <property type="project" value="UniProtKB-UniRule"/>
</dbReference>
<comment type="catalytic activity">
    <reaction evidence="9">
        <text>4-CDP-2-C-methyl-D-erythritol + ATP = 4-CDP-2-C-methyl-D-erythritol 2-phosphate + ADP + H(+)</text>
        <dbReference type="Rhea" id="RHEA:18437"/>
        <dbReference type="ChEBI" id="CHEBI:15378"/>
        <dbReference type="ChEBI" id="CHEBI:30616"/>
        <dbReference type="ChEBI" id="CHEBI:57823"/>
        <dbReference type="ChEBI" id="CHEBI:57919"/>
        <dbReference type="ChEBI" id="CHEBI:456216"/>
        <dbReference type="EC" id="2.7.1.148"/>
    </reaction>
</comment>
<feature type="active site" evidence="9">
    <location>
        <position position="16"/>
    </location>
</feature>
<evidence type="ECO:0000313" key="13">
    <source>
        <dbReference type="Proteomes" id="UP000317421"/>
    </source>
</evidence>
<keyword evidence="9" id="KW-0414">Isoprene biosynthesis</keyword>
<dbReference type="EMBL" id="SJPR01000001">
    <property type="protein sequence ID" value="TWT99257.1"/>
    <property type="molecule type" value="Genomic_DNA"/>
</dbReference>
<name>A0A5C6AIF5_9BACT</name>
<dbReference type="GO" id="GO:0019288">
    <property type="term" value="P:isopentenyl diphosphate biosynthetic process, methylerythritol 4-phosphate pathway"/>
    <property type="evidence" value="ECO:0007669"/>
    <property type="project" value="UniProtKB-UniRule"/>
</dbReference>
<dbReference type="InterPro" id="IPR006204">
    <property type="entry name" value="GHMP_kinase_N_dom"/>
</dbReference>
<comment type="caution">
    <text evidence="12">The sequence shown here is derived from an EMBL/GenBank/DDBJ whole genome shotgun (WGS) entry which is preliminary data.</text>
</comment>
<dbReference type="EC" id="2.7.1.148" evidence="2 9"/>
<evidence type="ECO:0000256" key="1">
    <source>
        <dbReference type="ARBA" id="ARBA00009684"/>
    </source>
</evidence>
<dbReference type="GO" id="GO:0050515">
    <property type="term" value="F:4-(cytidine 5'-diphospho)-2-C-methyl-D-erythritol kinase activity"/>
    <property type="evidence" value="ECO:0007669"/>
    <property type="project" value="UniProtKB-UniRule"/>
</dbReference>
<proteinExistence type="inferred from homology"/>
<dbReference type="HAMAP" id="MF_00061">
    <property type="entry name" value="IspE"/>
    <property type="match status" value="1"/>
</dbReference>
<dbReference type="InterPro" id="IPR020568">
    <property type="entry name" value="Ribosomal_Su5_D2-typ_SF"/>
</dbReference>
<gene>
    <name evidence="9 12" type="primary">ispE</name>
    <name evidence="12" type="ORF">Pla108_01920</name>
</gene>
<evidence type="ECO:0000256" key="5">
    <source>
        <dbReference type="ARBA" id="ARBA00022741"/>
    </source>
</evidence>
<dbReference type="RefSeq" id="WP_146441601.1">
    <property type="nucleotide sequence ID" value="NZ_SJPR01000001.1"/>
</dbReference>
<evidence type="ECO:0000256" key="2">
    <source>
        <dbReference type="ARBA" id="ARBA00012052"/>
    </source>
</evidence>
<evidence type="ECO:0000259" key="10">
    <source>
        <dbReference type="Pfam" id="PF00288"/>
    </source>
</evidence>
<dbReference type="AlphaFoldDB" id="A0A5C6AIF5"/>
<dbReference type="PANTHER" id="PTHR43527">
    <property type="entry name" value="4-DIPHOSPHOCYTIDYL-2-C-METHYL-D-ERYTHRITOL KINASE, CHLOROPLASTIC"/>
    <property type="match status" value="1"/>
</dbReference>
<dbReference type="InterPro" id="IPR004424">
    <property type="entry name" value="IspE"/>
</dbReference>
<dbReference type="OrthoDB" id="9809438at2"/>
<feature type="active site" evidence="9">
    <location>
        <position position="148"/>
    </location>
</feature>
<evidence type="ECO:0000256" key="7">
    <source>
        <dbReference type="ARBA" id="ARBA00022840"/>
    </source>
</evidence>
<dbReference type="Gene3D" id="3.30.70.890">
    <property type="entry name" value="GHMP kinase, C-terminal domain"/>
    <property type="match status" value="1"/>
</dbReference>
<keyword evidence="7 9" id="KW-0067">ATP-binding</keyword>
<comment type="pathway">
    <text evidence="9">Isoprenoid biosynthesis; isopentenyl diphosphate biosynthesis via DXP pathway; isopentenyl diphosphate from 1-deoxy-D-xylulose 5-phosphate: step 3/6.</text>
</comment>
<feature type="domain" description="GHMP kinase N-terminal" evidence="10">
    <location>
        <begin position="78"/>
        <end position="153"/>
    </location>
</feature>
<keyword evidence="6 9" id="KW-0418">Kinase</keyword>
<accession>A0A5C6AIF5</accession>
<dbReference type="NCBIfam" id="TIGR00154">
    <property type="entry name" value="ispE"/>
    <property type="match status" value="1"/>
</dbReference>
<keyword evidence="4 9" id="KW-0808">Transferase</keyword>
<feature type="domain" description="GHMP kinase C-terminal" evidence="11">
    <location>
        <begin position="220"/>
        <end position="293"/>
    </location>
</feature>
<comment type="function">
    <text evidence="9">Catalyzes the phosphorylation of the position 2 hydroxy group of 4-diphosphocytidyl-2C-methyl-D-erythritol.</text>
</comment>
<dbReference type="SUPFAM" id="SSF55060">
    <property type="entry name" value="GHMP Kinase, C-terminal domain"/>
    <property type="match status" value="1"/>
</dbReference>
<dbReference type="SUPFAM" id="SSF54211">
    <property type="entry name" value="Ribosomal protein S5 domain 2-like"/>
    <property type="match status" value="1"/>
</dbReference>
<evidence type="ECO:0000256" key="3">
    <source>
        <dbReference type="ARBA" id="ARBA00017473"/>
    </source>
</evidence>
<dbReference type="GO" id="GO:0005524">
    <property type="term" value="F:ATP binding"/>
    <property type="evidence" value="ECO:0007669"/>
    <property type="project" value="UniProtKB-UniRule"/>
</dbReference>
<evidence type="ECO:0000256" key="4">
    <source>
        <dbReference type="ARBA" id="ARBA00022679"/>
    </source>
</evidence>
<dbReference type="UniPathway" id="UPA00056">
    <property type="reaction ID" value="UER00094"/>
</dbReference>
<dbReference type="InterPro" id="IPR014721">
    <property type="entry name" value="Ribsml_uS5_D2-typ_fold_subgr"/>
</dbReference>
<dbReference type="PANTHER" id="PTHR43527:SF2">
    <property type="entry name" value="4-DIPHOSPHOCYTIDYL-2-C-METHYL-D-ERYTHRITOL KINASE, CHLOROPLASTIC"/>
    <property type="match status" value="1"/>
</dbReference>
<dbReference type="Pfam" id="PF00288">
    <property type="entry name" value="GHMP_kinases_N"/>
    <property type="match status" value="1"/>
</dbReference>
<evidence type="ECO:0000256" key="8">
    <source>
        <dbReference type="ARBA" id="ARBA00032554"/>
    </source>
</evidence>
<evidence type="ECO:0000313" key="12">
    <source>
        <dbReference type="EMBL" id="TWT99257.1"/>
    </source>
</evidence>
<dbReference type="Gene3D" id="3.30.230.10">
    <property type="match status" value="1"/>
</dbReference>
<feature type="binding site" evidence="9">
    <location>
        <begin position="106"/>
        <end position="116"/>
    </location>
    <ligand>
        <name>ATP</name>
        <dbReference type="ChEBI" id="CHEBI:30616"/>
    </ligand>
</feature>
<comment type="similarity">
    <text evidence="1 9">Belongs to the GHMP kinase family. IspE subfamily.</text>
</comment>
<organism evidence="12 13">
    <name type="scientific">Botrimarina colliarenosi</name>
    <dbReference type="NCBI Taxonomy" id="2528001"/>
    <lineage>
        <taxon>Bacteria</taxon>
        <taxon>Pseudomonadati</taxon>
        <taxon>Planctomycetota</taxon>
        <taxon>Planctomycetia</taxon>
        <taxon>Pirellulales</taxon>
        <taxon>Lacipirellulaceae</taxon>
        <taxon>Botrimarina</taxon>
    </lineage>
</organism>
<dbReference type="InterPro" id="IPR013750">
    <property type="entry name" value="GHMP_kinase_C_dom"/>
</dbReference>
<dbReference type="Pfam" id="PF08544">
    <property type="entry name" value="GHMP_kinases_C"/>
    <property type="match status" value="1"/>
</dbReference>
<dbReference type="PIRSF" id="PIRSF010376">
    <property type="entry name" value="IspE"/>
    <property type="match status" value="1"/>
</dbReference>
<sequence length="305" mass="32256">MPLSASLTCRLDAPAKLNLCLELLGRRDDGFHHLRSLMATIGLRDTLRVTAEAPGSPVTLKLLGAPHLTRGVPTDGSNLVVRALESLRQEAQIDRGASVQLTKRVPSQAGLGGGSSDAAAALVAGAHVWELGWPRERLMEIGGRLGSDIPFFVAAIADRRRRAAVVAGRGEQVTPTPWVAGLPVVVVKPAGGLSTAAVYGRCQPEDYAGVEGRDRTNDAATALASGDWRRLATTLRNHLQPAAVRLAPWLEGVRRAFDRCGCAGHQLSGSGSAYFGLFPTMSEARRAAVRLRALRVGQTLATTIG</sequence>
<reference evidence="12 13" key="1">
    <citation type="submission" date="2019-02" db="EMBL/GenBank/DDBJ databases">
        <title>Deep-cultivation of Planctomycetes and their phenomic and genomic characterization uncovers novel biology.</title>
        <authorList>
            <person name="Wiegand S."/>
            <person name="Jogler M."/>
            <person name="Boedeker C."/>
            <person name="Pinto D."/>
            <person name="Vollmers J."/>
            <person name="Rivas-Marin E."/>
            <person name="Kohn T."/>
            <person name="Peeters S.H."/>
            <person name="Heuer A."/>
            <person name="Rast P."/>
            <person name="Oberbeckmann S."/>
            <person name="Bunk B."/>
            <person name="Jeske O."/>
            <person name="Meyerdierks A."/>
            <person name="Storesund J.E."/>
            <person name="Kallscheuer N."/>
            <person name="Luecker S."/>
            <person name="Lage O.M."/>
            <person name="Pohl T."/>
            <person name="Merkel B.J."/>
            <person name="Hornburger P."/>
            <person name="Mueller R.-W."/>
            <person name="Bruemmer F."/>
            <person name="Labrenz M."/>
            <person name="Spormann A.M."/>
            <person name="Op Den Camp H."/>
            <person name="Overmann J."/>
            <person name="Amann R."/>
            <person name="Jetten M.S.M."/>
            <person name="Mascher T."/>
            <person name="Medema M.H."/>
            <person name="Devos D.P."/>
            <person name="Kaster A.-K."/>
            <person name="Ovreas L."/>
            <person name="Rohde M."/>
            <person name="Galperin M.Y."/>
            <person name="Jogler C."/>
        </authorList>
    </citation>
    <scope>NUCLEOTIDE SEQUENCE [LARGE SCALE GENOMIC DNA]</scope>
    <source>
        <strain evidence="12 13">Pla108</strain>
    </source>
</reference>
<keyword evidence="13" id="KW-1185">Reference proteome</keyword>
<protein>
    <recommendedName>
        <fullName evidence="3 9">4-diphosphocytidyl-2-C-methyl-D-erythritol kinase</fullName>
        <shortName evidence="9">CMK</shortName>
        <ecNumber evidence="2 9">2.7.1.148</ecNumber>
    </recommendedName>
    <alternativeName>
        <fullName evidence="8 9">4-(cytidine-5'-diphospho)-2-C-methyl-D-erythritol kinase</fullName>
    </alternativeName>
</protein>
<evidence type="ECO:0000256" key="6">
    <source>
        <dbReference type="ARBA" id="ARBA00022777"/>
    </source>
</evidence>
<dbReference type="Proteomes" id="UP000317421">
    <property type="component" value="Unassembled WGS sequence"/>
</dbReference>
<keyword evidence="5 9" id="KW-0547">Nucleotide-binding</keyword>
<dbReference type="InterPro" id="IPR036554">
    <property type="entry name" value="GHMP_kinase_C_sf"/>
</dbReference>
<evidence type="ECO:0000259" key="11">
    <source>
        <dbReference type="Pfam" id="PF08544"/>
    </source>
</evidence>